<dbReference type="EMBL" id="QQOH01000001">
    <property type="protein sequence ID" value="RDE24893.1"/>
    <property type="molecule type" value="Genomic_DNA"/>
</dbReference>
<dbReference type="InterPro" id="IPR038604">
    <property type="entry name" value="HopJ_sf"/>
</dbReference>
<gene>
    <name evidence="1" type="ORF">DV711_04735</name>
</gene>
<name>A0A369WUT8_9GAMM</name>
<dbReference type="OrthoDB" id="9790826at2"/>
<accession>A0A369WUT8</accession>
<reference evidence="1 2" key="1">
    <citation type="submission" date="2018-07" db="EMBL/GenBank/DDBJ databases">
        <title>Motiliproteus coralliicola sp. nov., a bacterium isolated from Coral.</title>
        <authorList>
            <person name="Wang G."/>
        </authorList>
    </citation>
    <scope>NUCLEOTIDE SEQUENCE [LARGE SCALE GENOMIC DNA]</scope>
    <source>
        <strain evidence="1 2">C34</strain>
    </source>
</reference>
<dbReference type="AlphaFoldDB" id="A0A369WUT8"/>
<sequence length="114" mass="12981">MQVEQLLERARALEPIQFSELMDVIEQYYEFTPTAFRNGELSNSEDQNQGSCKLLAFALQHQLSVEQTLNLFGDYYHQEVLGDPQGSAHGNIRAFMRSGWEGVSFAAEPLRLRA</sequence>
<keyword evidence="2" id="KW-1185">Reference proteome</keyword>
<dbReference type="InterPro" id="IPR014984">
    <property type="entry name" value="HopJ"/>
</dbReference>
<dbReference type="Pfam" id="PF08888">
    <property type="entry name" value="HopJ"/>
    <property type="match status" value="1"/>
</dbReference>
<evidence type="ECO:0000313" key="1">
    <source>
        <dbReference type="EMBL" id="RDE24893.1"/>
    </source>
</evidence>
<dbReference type="Proteomes" id="UP000253769">
    <property type="component" value="Unassembled WGS sequence"/>
</dbReference>
<evidence type="ECO:0000313" key="2">
    <source>
        <dbReference type="Proteomes" id="UP000253769"/>
    </source>
</evidence>
<proteinExistence type="predicted"/>
<organism evidence="1 2">
    <name type="scientific">Motiliproteus coralliicola</name>
    <dbReference type="NCBI Taxonomy" id="2283196"/>
    <lineage>
        <taxon>Bacteria</taxon>
        <taxon>Pseudomonadati</taxon>
        <taxon>Pseudomonadota</taxon>
        <taxon>Gammaproteobacteria</taxon>
        <taxon>Oceanospirillales</taxon>
        <taxon>Oceanospirillaceae</taxon>
        <taxon>Motiliproteus</taxon>
    </lineage>
</organism>
<protein>
    <submittedName>
        <fullName evidence="1">Type III effector</fullName>
    </submittedName>
</protein>
<comment type="caution">
    <text evidence="1">The sequence shown here is derived from an EMBL/GenBank/DDBJ whole genome shotgun (WGS) entry which is preliminary data.</text>
</comment>
<dbReference type="Gene3D" id="3.20.160.10">
    <property type="entry name" value="vpa0580 domain like"/>
    <property type="match status" value="1"/>
</dbReference>